<dbReference type="RefSeq" id="WP_172418975.1">
    <property type="nucleotide sequence ID" value="NZ_AP022559.1"/>
</dbReference>
<reference evidence="3" key="1">
    <citation type="journal article" date="2020" name="Microbiol. Resour. Announc.">
        <title>Complete Genome Sequence of Geobacillus sp. Strain E55-1, Isolated from Mine Geyser in Japan.</title>
        <authorList>
            <person name="Miyazaki K."/>
            <person name="Hase E."/>
            <person name="Tokito N."/>
        </authorList>
    </citation>
    <scope>NUCLEOTIDE SEQUENCE [LARGE SCALE GENOMIC DNA]</scope>
    <source>
        <strain evidence="3">E55-1</strain>
        <plasmid evidence="3">pGspE55-2</plasmid>
    </source>
</reference>
<evidence type="ECO:0000313" key="2">
    <source>
        <dbReference type="EMBL" id="BBW99027.1"/>
    </source>
</evidence>
<dbReference type="Pfam" id="PF20038">
    <property type="entry name" value="HTH_59"/>
    <property type="match status" value="1"/>
</dbReference>
<dbReference type="Proteomes" id="UP000501421">
    <property type="component" value="Plasmid pGspE55-2"/>
</dbReference>
<name>A0A679FY69_9BACL</name>
<sequence length="131" mass="15289">MKIEDKGHMVIVWENFLDWYDEETDSLMDTAPIRFENGRLVEITEEFTAIEKEEGFVLQIVDGLGEVEKILSDELMSTKEAAEFWGIDESTIRKRIDNFPPGTVRKFGKQWVVTRDGMKKVFGEPRKENEK</sequence>
<dbReference type="InterPro" id="IPR045403">
    <property type="entry name" value="HTH_59_Firmicutes_type"/>
</dbReference>
<gene>
    <name evidence="2" type="ORF">GsuE55_38600</name>
</gene>
<keyword evidence="3" id="KW-1185">Reference proteome</keyword>
<evidence type="ECO:0000259" key="1">
    <source>
        <dbReference type="Pfam" id="PF20038"/>
    </source>
</evidence>
<dbReference type="EMBL" id="AP022559">
    <property type="protein sequence ID" value="BBW99027.1"/>
    <property type="molecule type" value="Genomic_DNA"/>
</dbReference>
<keyword evidence="2" id="KW-0614">Plasmid</keyword>
<geneLocation type="plasmid" evidence="2 3">
    <name>pGspE55-2</name>
</geneLocation>
<proteinExistence type="predicted"/>
<feature type="domain" description="Helix-turn-helix" evidence="1">
    <location>
        <begin position="73"/>
        <end position="125"/>
    </location>
</feature>
<organism evidence="2 3">
    <name type="scientific">Geobacillus subterraneus</name>
    <dbReference type="NCBI Taxonomy" id="129338"/>
    <lineage>
        <taxon>Bacteria</taxon>
        <taxon>Bacillati</taxon>
        <taxon>Bacillota</taxon>
        <taxon>Bacilli</taxon>
        <taxon>Bacillales</taxon>
        <taxon>Anoxybacillaceae</taxon>
        <taxon>Geobacillus</taxon>
    </lineage>
</organism>
<evidence type="ECO:0000313" key="3">
    <source>
        <dbReference type="Proteomes" id="UP000501421"/>
    </source>
</evidence>
<accession>A0A679FY69</accession>
<protein>
    <recommendedName>
        <fullName evidence="1">Helix-turn-helix domain-containing protein</fullName>
    </recommendedName>
</protein>
<dbReference type="AlphaFoldDB" id="A0A679FY69"/>